<accession>A0ABS0H7F5</accession>
<dbReference type="InterPro" id="IPR016181">
    <property type="entry name" value="Acyl_CoA_acyltransferase"/>
</dbReference>
<keyword evidence="5" id="KW-1185">Reference proteome</keyword>
<name>A0ABS0H7F5_9ACTN</name>
<comment type="caution">
    <text evidence="4">The sequence shown here is derived from an EMBL/GenBank/DDBJ whole genome shotgun (WGS) entry which is preliminary data.</text>
</comment>
<dbReference type="PANTHER" id="PTHR43420">
    <property type="entry name" value="ACETYLTRANSFERASE"/>
    <property type="match status" value="1"/>
</dbReference>
<protein>
    <submittedName>
        <fullName evidence="4">GNAT family N-acetyltransferase</fullName>
    </submittedName>
</protein>
<dbReference type="PROSITE" id="PS51186">
    <property type="entry name" value="GNAT"/>
    <property type="match status" value="1"/>
</dbReference>
<evidence type="ECO:0000259" key="3">
    <source>
        <dbReference type="PROSITE" id="PS51186"/>
    </source>
</evidence>
<dbReference type="Proteomes" id="UP000638560">
    <property type="component" value="Unassembled WGS sequence"/>
</dbReference>
<feature type="domain" description="N-acetyltransferase" evidence="3">
    <location>
        <begin position="104"/>
        <end position="234"/>
    </location>
</feature>
<dbReference type="InterPro" id="IPR000182">
    <property type="entry name" value="GNAT_dom"/>
</dbReference>
<keyword evidence="2" id="KW-0012">Acyltransferase</keyword>
<dbReference type="InterPro" id="IPR050680">
    <property type="entry name" value="YpeA/RimI_acetyltransf"/>
</dbReference>
<evidence type="ECO:0000313" key="5">
    <source>
        <dbReference type="Proteomes" id="UP000638560"/>
    </source>
</evidence>
<dbReference type="Gene3D" id="3.40.630.30">
    <property type="match status" value="1"/>
</dbReference>
<gene>
    <name evidence="4" type="ORF">I0C86_36560</name>
</gene>
<dbReference type="PANTHER" id="PTHR43420:SF3">
    <property type="entry name" value="N-ACETYLTRANSFERASE DOMAIN-CONTAINING PROTEIN"/>
    <property type="match status" value="1"/>
</dbReference>
<proteinExistence type="predicted"/>
<evidence type="ECO:0000256" key="2">
    <source>
        <dbReference type="ARBA" id="ARBA00023315"/>
    </source>
</evidence>
<dbReference type="EMBL" id="JADPUN010000342">
    <property type="protein sequence ID" value="MBF9134402.1"/>
    <property type="molecule type" value="Genomic_DNA"/>
</dbReference>
<dbReference type="InterPro" id="IPR013653">
    <property type="entry name" value="GCN5-like_dom"/>
</dbReference>
<organism evidence="4 5">
    <name type="scientific">Plantactinospora alkalitolerans</name>
    <dbReference type="NCBI Taxonomy" id="2789879"/>
    <lineage>
        <taxon>Bacteria</taxon>
        <taxon>Bacillati</taxon>
        <taxon>Actinomycetota</taxon>
        <taxon>Actinomycetes</taxon>
        <taxon>Micromonosporales</taxon>
        <taxon>Micromonosporaceae</taxon>
        <taxon>Plantactinospora</taxon>
    </lineage>
</organism>
<reference evidence="4 5" key="1">
    <citation type="submission" date="2020-11" db="EMBL/GenBank/DDBJ databases">
        <title>A novel isolate from a Black sea contaminated sediment with potential to produce alkanes: Plantactinospora alkalitolerans sp. nov.</title>
        <authorList>
            <person name="Carro L."/>
            <person name="Veyisoglu A."/>
            <person name="Guven K."/>
            <person name="Schumann P."/>
            <person name="Klenk H.-P."/>
            <person name="Sahin N."/>
        </authorList>
    </citation>
    <scope>NUCLEOTIDE SEQUENCE [LARGE SCALE GENOMIC DNA]</scope>
    <source>
        <strain evidence="4 5">S1510</strain>
    </source>
</reference>
<evidence type="ECO:0000256" key="1">
    <source>
        <dbReference type="ARBA" id="ARBA00022679"/>
    </source>
</evidence>
<dbReference type="SUPFAM" id="SSF55729">
    <property type="entry name" value="Acyl-CoA N-acyltransferases (Nat)"/>
    <property type="match status" value="1"/>
</dbReference>
<dbReference type="Pfam" id="PF08445">
    <property type="entry name" value="FR47"/>
    <property type="match status" value="1"/>
</dbReference>
<evidence type="ECO:0000313" key="4">
    <source>
        <dbReference type="EMBL" id="MBF9134402.1"/>
    </source>
</evidence>
<dbReference type="CDD" id="cd04301">
    <property type="entry name" value="NAT_SF"/>
    <property type="match status" value="1"/>
</dbReference>
<sequence>MTTWMTEQAHVLDNPVWAAATGAHSHLVEVTGQAARYHPDVTPLAALRCDPDERAWADLTAIAASGDVVGLAGVTATPPPHWEIVDTVPGVQLTGTSLRASSDPEAVRLSPADVPEMLHLAARTGIGLFGARAIELGTHLGIRHDGRLVAMAGERVRPPGWTEISAVCTDADHRGQGLATRLIRAVAAGIHARGETVYLHAAASNTAAIRLYEAIGFTPRRTTTFRLVRIPDQA</sequence>
<keyword evidence="1" id="KW-0808">Transferase</keyword>